<organism evidence="2 3">
    <name type="scientific">Marinovum algicola</name>
    <dbReference type="NCBI Taxonomy" id="42444"/>
    <lineage>
        <taxon>Bacteria</taxon>
        <taxon>Pseudomonadati</taxon>
        <taxon>Pseudomonadota</taxon>
        <taxon>Alphaproteobacteria</taxon>
        <taxon>Rhodobacterales</taxon>
        <taxon>Roseobacteraceae</taxon>
        <taxon>Marinovum</taxon>
    </lineage>
</organism>
<dbReference type="Gene3D" id="6.10.280.50">
    <property type="match status" value="1"/>
</dbReference>
<accession>A0A975W9K2</accession>
<dbReference type="GeneID" id="80818122"/>
<proteinExistence type="predicted"/>
<comment type="caution">
    <text evidence="2">The sequence shown here is derived from an EMBL/GenBank/DDBJ whole genome shotgun (WGS) entry which is preliminary data.</text>
</comment>
<keyword evidence="3" id="KW-1185">Reference proteome</keyword>
<dbReference type="Pfam" id="PF04325">
    <property type="entry name" value="DUF465"/>
    <property type="match status" value="1"/>
</dbReference>
<gene>
    <name evidence="2" type="ORF">SAMN04487940_105155</name>
</gene>
<evidence type="ECO:0000313" key="2">
    <source>
        <dbReference type="EMBL" id="SEJ37687.1"/>
    </source>
</evidence>
<dbReference type="AlphaFoldDB" id="A0A975W9K2"/>
<reference evidence="2 3" key="1">
    <citation type="submission" date="2016-10" db="EMBL/GenBank/DDBJ databases">
        <authorList>
            <person name="Varghese N."/>
            <person name="Submissions S."/>
        </authorList>
    </citation>
    <scope>NUCLEOTIDE SEQUENCE [LARGE SCALE GENOMIC DNA]</scope>
    <source>
        <strain evidence="2 3">FF3</strain>
    </source>
</reference>
<dbReference type="InterPro" id="IPR007420">
    <property type="entry name" value="DUF465"/>
</dbReference>
<evidence type="ECO:0000313" key="3">
    <source>
        <dbReference type="Proteomes" id="UP000182932"/>
    </source>
</evidence>
<protein>
    <recommendedName>
        <fullName evidence="4">DUF465 domain-containing protein</fullName>
    </recommendedName>
</protein>
<evidence type="ECO:0008006" key="4">
    <source>
        <dbReference type="Google" id="ProtNLM"/>
    </source>
</evidence>
<dbReference type="EMBL" id="FNYY01000005">
    <property type="protein sequence ID" value="SEJ37687.1"/>
    <property type="molecule type" value="Genomic_DNA"/>
</dbReference>
<sequence length="57" mass="6535">MSLSSHLHELKKKHQVLSDRVEEAQRAPGTDDLTIANLKKQKLRLKEEISRISEEVA</sequence>
<dbReference type="RefSeq" id="WP_074836254.1">
    <property type="nucleotide sequence ID" value="NZ_CATLQZ010000032.1"/>
</dbReference>
<name>A0A975W9K2_9RHOB</name>
<evidence type="ECO:0000256" key="1">
    <source>
        <dbReference type="SAM" id="MobiDB-lite"/>
    </source>
</evidence>
<feature type="compositionally biased region" description="Basic and acidic residues" evidence="1">
    <location>
        <begin position="16"/>
        <end position="25"/>
    </location>
</feature>
<feature type="region of interest" description="Disordered" evidence="1">
    <location>
        <begin position="1"/>
        <end position="28"/>
    </location>
</feature>
<dbReference type="InterPro" id="IPR038444">
    <property type="entry name" value="DUF465_sf"/>
</dbReference>
<dbReference type="Proteomes" id="UP000182932">
    <property type="component" value="Unassembled WGS sequence"/>
</dbReference>